<organism evidence="3 4">
    <name type="scientific">Alkalibacterium olivapovliticus</name>
    <dbReference type="NCBI Taxonomy" id="99907"/>
    <lineage>
        <taxon>Bacteria</taxon>
        <taxon>Bacillati</taxon>
        <taxon>Bacillota</taxon>
        <taxon>Bacilli</taxon>
        <taxon>Lactobacillales</taxon>
        <taxon>Carnobacteriaceae</taxon>
        <taxon>Alkalibacterium</taxon>
    </lineage>
</organism>
<dbReference type="Gene3D" id="3.40.630.40">
    <property type="entry name" value="Zn-dependent exopeptidases"/>
    <property type="match status" value="1"/>
</dbReference>
<evidence type="ECO:0000313" key="4">
    <source>
        <dbReference type="Proteomes" id="UP000238205"/>
    </source>
</evidence>
<dbReference type="PANTHER" id="PTHR30404:SF0">
    <property type="entry name" value="N-ACETYLMURAMOYL-L-ALANINE AMIDASE AMIC"/>
    <property type="match status" value="1"/>
</dbReference>
<dbReference type="SMART" id="SM00646">
    <property type="entry name" value="Ami_3"/>
    <property type="match status" value="1"/>
</dbReference>
<sequence>MNGGNGQLLNSHISETYLNINPMEKEGKKLSKTIIIDAGHGGTDPGAVGFGIKEKDWTLEISRYQYERLKEIGARVYMTRQSDLSLDPTQRIARIKNQYDVCVSNHWNAFNGSARGVETIHSVHARAAFAKDLADAIVKVTRLPLRRVFTREIRKGADYYFMHRLTGRTETVIIEYGFIDNRLDHEAYTQGDLFIAAGEAVVKCICRKIGVQYIKPGNSKNPHTVLSQPDPDSTYIGKRVESIHDGQLRFYNNPSWSDEDVFGYVTKGQGFPVIVDKVSVGKA</sequence>
<dbReference type="EMBL" id="PVTO01000041">
    <property type="protein sequence ID" value="PRY74537.1"/>
    <property type="molecule type" value="Genomic_DNA"/>
</dbReference>
<evidence type="ECO:0000313" key="3">
    <source>
        <dbReference type="EMBL" id="PRY74537.1"/>
    </source>
</evidence>
<feature type="domain" description="MurNAc-LAA" evidence="2">
    <location>
        <begin position="93"/>
        <end position="206"/>
    </location>
</feature>
<evidence type="ECO:0000259" key="2">
    <source>
        <dbReference type="SMART" id="SM00646"/>
    </source>
</evidence>
<gene>
    <name evidence="3" type="ORF">CLV38_1414</name>
</gene>
<keyword evidence="4" id="KW-1185">Reference proteome</keyword>
<dbReference type="CDD" id="cd02696">
    <property type="entry name" value="MurNAc-LAA"/>
    <property type="match status" value="1"/>
</dbReference>
<protein>
    <submittedName>
        <fullName evidence="3">N-acetylmuramoyl-L-alanine amidase</fullName>
    </submittedName>
</protein>
<proteinExistence type="predicted"/>
<dbReference type="PANTHER" id="PTHR30404">
    <property type="entry name" value="N-ACETYLMURAMOYL-L-ALANINE AMIDASE"/>
    <property type="match status" value="1"/>
</dbReference>
<evidence type="ECO:0000256" key="1">
    <source>
        <dbReference type="ARBA" id="ARBA00022801"/>
    </source>
</evidence>
<name>A0A2T0VU35_9LACT</name>
<dbReference type="InterPro" id="IPR050695">
    <property type="entry name" value="N-acetylmuramoyl_amidase_3"/>
</dbReference>
<comment type="caution">
    <text evidence="3">The sequence shown here is derived from an EMBL/GenBank/DDBJ whole genome shotgun (WGS) entry which is preliminary data.</text>
</comment>
<dbReference type="GO" id="GO:0009253">
    <property type="term" value="P:peptidoglycan catabolic process"/>
    <property type="evidence" value="ECO:0007669"/>
    <property type="project" value="InterPro"/>
</dbReference>
<dbReference type="SUPFAM" id="SSF53187">
    <property type="entry name" value="Zn-dependent exopeptidases"/>
    <property type="match status" value="1"/>
</dbReference>
<dbReference type="Pfam" id="PF01520">
    <property type="entry name" value="Amidase_3"/>
    <property type="match status" value="1"/>
</dbReference>
<keyword evidence="1" id="KW-0378">Hydrolase</keyword>
<dbReference type="AlphaFoldDB" id="A0A2T0VU35"/>
<accession>A0A2T0VU35</accession>
<dbReference type="GO" id="GO:0030288">
    <property type="term" value="C:outer membrane-bounded periplasmic space"/>
    <property type="evidence" value="ECO:0007669"/>
    <property type="project" value="TreeGrafter"/>
</dbReference>
<dbReference type="InterPro" id="IPR002508">
    <property type="entry name" value="MurNAc-LAA_cat"/>
</dbReference>
<reference evidence="3 4" key="1">
    <citation type="submission" date="2018-03" db="EMBL/GenBank/DDBJ databases">
        <title>Genomic Encyclopedia of Archaeal and Bacterial Type Strains, Phase II (KMG-II): from individual species to whole genera.</title>
        <authorList>
            <person name="Goeker M."/>
        </authorList>
    </citation>
    <scope>NUCLEOTIDE SEQUENCE [LARGE SCALE GENOMIC DNA]</scope>
    <source>
        <strain evidence="3 4">DSM 13175</strain>
    </source>
</reference>
<dbReference type="GO" id="GO:0008745">
    <property type="term" value="F:N-acetylmuramoyl-L-alanine amidase activity"/>
    <property type="evidence" value="ECO:0007669"/>
    <property type="project" value="InterPro"/>
</dbReference>
<dbReference type="Proteomes" id="UP000238205">
    <property type="component" value="Unassembled WGS sequence"/>
</dbReference>